<evidence type="ECO:0008006" key="3">
    <source>
        <dbReference type="Google" id="ProtNLM"/>
    </source>
</evidence>
<evidence type="ECO:0000313" key="1">
    <source>
        <dbReference type="EMBL" id="BAY87360.1"/>
    </source>
</evidence>
<keyword evidence="2" id="KW-1185">Reference proteome</keyword>
<accession>A0A1Z4M1M4</accession>
<dbReference type="Proteomes" id="UP000218418">
    <property type="component" value="Chromosome"/>
</dbReference>
<organism evidence="1 2">
    <name type="scientific">Calothrix parasitica NIES-267</name>
    <dbReference type="NCBI Taxonomy" id="1973488"/>
    <lineage>
        <taxon>Bacteria</taxon>
        <taxon>Bacillati</taxon>
        <taxon>Cyanobacteriota</taxon>
        <taxon>Cyanophyceae</taxon>
        <taxon>Nostocales</taxon>
        <taxon>Calotrichaceae</taxon>
        <taxon>Calothrix</taxon>
    </lineage>
</organism>
<dbReference type="OrthoDB" id="454880at2"/>
<sequence>MAYSDGLNEQLNQLATQVCQHPPGSLKRQQLLNQLIYQMQQSGKIWLGGDIIPQYYEDALQQTWFWFCRSINKYDASQANVITWFNVHLKYRLLDIRQQIAIDNKTRATKSENEELNFIDPVDNLPAPEKPQPILEETLEWIETQGNELRRLHVRASPHINCQVLFQHKLPPNEKTWRELAEKFGKRESTLNHFYNHKCLPCLLAFGRLQGYIDT</sequence>
<gene>
    <name evidence="1" type="ORF">NIES267_68820</name>
</gene>
<proteinExistence type="predicted"/>
<reference evidence="1 2" key="1">
    <citation type="submission" date="2017-06" db="EMBL/GenBank/DDBJ databases">
        <title>Genome sequencing of cyanobaciteial culture collection at National Institute for Environmental Studies (NIES).</title>
        <authorList>
            <person name="Hirose Y."/>
            <person name="Shimura Y."/>
            <person name="Fujisawa T."/>
            <person name="Nakamura Y."/>
            <person name="Kawachi M."/>
        </authorList>
    </citation>
    <scope>NUCLEOTIDE SEQUENCE [LARGE SCALE GENOMIC DNA]</scope>
    <source>
        <strain evidence="1 2">NIES-267</strain>
    </source>
</reference>
<name>A0A1Z4M1M4_9CYAN</name>
<evidence type="ECO:0000313" key="2">
    <source>
        <dbReference type="Proteomes" id="UP000218418"/>
    </source>
</evidence>
<dbReference type="AlphaFoldDB" id="A0A1Z4M1M4"/>
<protein>
    <recommendedName>
        <fullName evidence="3">Sigma-70 family RNA polymerase sigma factor</fullName>
    </recommendedName>
</protein>
<dbReference type="EMBL" id="AP018227">
    <property type="protein sequence ID" value="BAY87360.1"/>
    <property type="molecule type" value="Genomic_DNA"/>
</dbReference>